<dbReference type="EMBL" id="JGEU01000030">
    <property type="protein sequence ID" value="EYB11294.1"/>
    <property type="molecule type" value="Genomic_DNA"/>
</dbReference>
<evidence type="ECO:0000313" key="2">
    <source>
        <dbReference type="Proteomes" id="UP000021175"/>
    </source>
</evidence>
<name>A0AB73AQ71_BACFG</name>
<protein>
    <submittedName>
        <fullName evidence="1">Uncharacterized protein</fullName>
    </submittedName>
</protein>
<gene>
    <name evidence="1" type="ORF">M119_0830</name>
</gene>
<dbReference type="AlphaFoldDB" id="A0AB73AQ71"/>
<organism evidence="1 2">
    <name type="scientific">Bacteroides fragilis str. 3783N1-6</name>
    <dbReference type="NCBI Taxonomy" id="1339310"/>
    <lineage>
        <taxon>Bacteria</taxon>
        <taxon>Pseudomonadati</taxon>
        <taxon>Bacteroidota</taxon>
        <taxon>Bacteroidia</taxon>
        <taxon>Bacteroidales</taxon>
        <taxon>Bacteroidaceae</taxon>
        <taxon>Bacteroides</taxon>
    </lineage>
</organism>
<proteinExistence type="predicted"/>
<evidence type="ECO:0000313" key="1">
    <source>
        <dbReference type="EMBL" id="EYB11294.1"/>
    </source>
</evidence>
<comment type="caution">
    <text evidence="1">The sequence shown here is derived from an EMBL/GenBank/DDBJ whole genome shotgun (WGS) entry which is preliminary data.</text>
</comment>
<sequence length="42" mass="4850">MEKRKVVCPTFTGVWFFCPAGMSIFAGSTKRQTPEWKQRAKI</sequence>
<dbReference type="Proteomes" id="UP000021175">
    <property type="component" value="Unassembled WGS sequence"/>
</dbReference>
<reference evidence="1 2" key="1">
    <citation type="submission" date="2014-02" db="EMBL/GenBank/DDBJ databases">
        <authorList>
            <person name="Sears C."/>
            <person name="Carroll K."/>
            <person name="Sack B.R."/>
            <person name="Qadri F."/>
            <person name="Myers L.L."/>
            <person name="Chung G.-T."/>
            <person name="Escheverria P."/>
            <person name="Fraser C.M."/>
            <person name="Sadzewicz L."/>
            <person name="Shefchek K.A."/>
            <person name="Tallon L."/>
            <person name="Das S.P."/>
            <person name="Daugherty S."/>
            <person name="Mongodin E.F."/>
        </authorList>
    </citation>
    <scope>NUCLEOTIDE SEQUENCE [LARGE SCALE GENOMIC DNA]</scope>
    <source>
        <strain evidence="1 2">3783N1-6</strain>
    </source>
</reference>
<accession>A0AB73AQ71</accession>